<evidence type="ECO:0000259" key="1">
    <source>
        <dbReference type="Pfam" id="PF03724"/>
    </source>
</evidence>
<dbReference type="Pfam" id="PF03724">
    <property type="entry name" value="META"/>
    <property type="match status" value="1"/>
</dbReference>
<organism evidence="2 3">
    <name type="scientific">Ectothiorhodospira magna</name>
    <dbReference type="NCBI Taxonomy" id="867345"/>
    <lineage>
        <taxon>Bacteria</taxon>
        <taxon>Pseudomonadati</taxon>
        <taxon>Pseudomonadota</taxon>
        <taxon>Gammaproteobacteria</taxon>
        <taxon>Chromatiales</taxon>
        <taxon>Ectothiorhodospiraceae</taxon>
        <taxon>Ectothiorhodospira</taxon>
    </lineage>
</organism>
<dbReference type="EMBL" id="FOFO01000008">
    <property type="protein sequence ID" value="SEP86202.1"/>
    <property type="molecule type" value="Genomic_DNA"/>
</dbReference>
<dbReference type="Pfam" id="PF09619">
    <property type="entry name" value="YscW"/>
    <property type="match status" value="1"/>
</dbReference>
<reference evidence="2 3" key="1">
    <citation type="submission" date="2016-10" db="EMBL/GenBank/DDBJ databases">
        <authorList>
            <person name="de Groot N.N."/>
        </authorList>
    </citation>
    <scope>NUCLEOTIDE SEQUENCE [LARGE SCALE GENOMIC DNA]</scope>
    <source>
        <strain evidence="2 3">B7-7</strain>
    </source>
</reference>
<dbReference type="STRING" id="867345.SAMN05421693_10860"/>
<dbReference type="Proteomes" id="UP000199496">
    <property type="component" value="Unassembled WGS sequence"/>
</dbReference>
<gene>
    <name evidence="2" type="ORF">SAMN05421693_10860</name>
</gene>
<sequence length="430" mass="46194">MRLPVSLVILLLAVLVSLPGCRDARTVAPDGDGTVTIQGELTYPERIALPPQAVAVIEVRAFDATGEQILIEQRLDLEGRQVPIPFRLELPSVALGGTAIHELRGAVELEGQWLRVTEPLMLSLTGKTLDTGPLRLIPFTAARFGTHFTCGPEQVVLDASPRLIVSGTAHDLVPVPAASGVRLEGVEDPDTWIHEKGGEALISVAGRELPPCRITPPPSLPFRAYGQEPGWHVDIEQDRITLVTGYGAQTLTLPLLHTGQDGPRTRFRAADAGHRLVVAVAPDICRDSMSGMPHPYTVILQWDDETLNGCGGEPLSLLTDREWVIEDLDGQGIVDQSRITLQFFAQDGRVAGTASCNRYHGGFTLTGEGLTFQHPASTLMACPEALMLQEQTFFRILAAVTGFDIDATGALVLSGPEGTMKGHAEPMASP</sequence>
<protein>
    <submittedName>
        <fullName evidence="2">Heat shock protein HslJ</fullName>
    </submittedName>
</protein>
<keyword evidence="3" id="KW-1185">Reference proteome</keyword>
<dbReference type="InterPro" id="IPR036328">
    <property type="entry name" value="MliC_sf"/>
</dbReference>
<dbReference type="PANTHER" id="PTHR35535:SF1">
    <property type="entry name" value="HEAT SHOCK PROTEIN HSLJ"/>
    <property type="match status" value="1"/>
</dbReference>
<dbReference type="InterPro" id="IPR039366">
    <property type="entry name" value="Pilotin"/>
</dbReference>
<keyword evidence="2" id="KW-0346">Stress response</keyword>
<dbReference type="SUPFAM" id="SSF141488">
    <property type="entry name" value="YdhA-like"/>
    <property type="match status" value="1"/>
</dbReference>
<feature type="domain" description="DUF306" evidence="1">
    <location>
        <begin position="318"/>
        <end position="418"/>
    </location>
</feature>
<dbReference type="Gene3D" id="2.40.128.270">
    <property type="match status" value="1"/>
</dbReference>
<dbReference type="InterPro" id="IPR038670">
    <property type="entry name" value="HslJ-like_sf"/>
</dbReference>
<dbReference type="RefSeq" id="WP_162273493.1">
    <property type="nucleotide sequence ID" value="NZ_FOFO01000008.1"/>
</dbReference>
<dbReference type="AlphaFoldDB" id="A0A1H9BB05"/>
<dbReference type="PANTHER" id="PTHR35535">
    <property type="entry name" value="HEAT SHOCK PROTEIN HSLJ"/>
    <property type="match status" value="1"/>
</dbReference>
<proteinExistence type="predicted"/>
<accession>A0A1H9BB05</accession>
<dbReference type="InterPro" id="IPR053147">
    <property type="entry name" value="Hsp_HslJ-like"/>
</dbReference>
<name>A0A1H9BB05_9GAMM</name>
<evidence type="ECO:0000313" key="3">
    <source>
        <dbReference type="Proteomes" id="UP000199496"/>
    </source>
</evidence>
<dbReference type="OrthoDB" id="5348860at2"/>
<evidence type="ECO:0000313" key="2">
    <source>
        <dbReference type="EMBL" id="SEP86202.1"/>
    </source>
</evidence>
<dbReference type="InterPro" id="IPR005184">
    <property type="entry name" value="DUF306_Meta_HslJ"/>
</dbReference>